<gene>
    <name evidence="1" type="ORF">RFI_15643</name>
</gene>
<keyword evidence="2" id="KW-1185">Reference proteome</keyword>
<sequence length="760" mass="90392">MFVRMLLIQTYFVGTNRMKEGKEEKIVRESCLFILANILKKPTKSKYRVVNHDILCKTLEQQCNEQGANYGGVVSIMETKLCEMGFQRDSSNVWRKNDVDMLDLWERYYGLIKTQKMYTFSFFFFFFRRYSLYKKRMGIPEVVCIKENDNSWKEYQIAFDYDHRQILLFNQKSEPVGVRVLQVGDPTNIFEFDINVLWENHFSEVETNQTKWCGLVLNKRWHFRMQDVIERDNFSNFCSEFNSFYVMWKNESKIYYEALDPFKVTLKQGLERIKRKLQSKGKFEYGKNGVILYKCEFDKCQPQIPLNVSKDVLLYKLYEHIKYFPQIRPAWAIEYYSMVPLEHTVKIIRKELNDDFKVDFSGQSVDKSQYNPLLYECDVGKLKKIEDSTLTNTIPDRLKELFHEIIKNGCQSSLFESERVPKVLPQDFGYKEDDPSLLTLNKFPIIRKVKKLYYDDIHKGMGYPLHLYNICALLLYCADDCNSKFSSDQIQFRHHKWPYFDMYLCEAINILCSHERREETDMELYCGLKGVKLKNIKEIKAGFFISHVSTSDDIEIAKDFCKGKGCILHFHPSMRRASGINSCDVLWITPFKHEREILFSRSNIFGNDKNHQENAWNASIENESDDIQTILLTWTKYDQFFDQTLQISRLWNHSFDLNVIYIALKHCYKEGVNAAKELLHQFQEWKRKAKNKQKFEELASKFEQKRCCNNEVNLFCYFLFKKNYLQKVGQPLKAQLYLQSIKVCHFVKKIQKSLPNAIRI</sequence>
<evidence type="ECO:0000313" key="2">
    <source>
        <dbReference type="Proteomes" id="UP000023152"/>
    </source>
</evidence>
<protein>
    <submittedName>
        <fullName evidence="1">Uncharacterized protein</fullName>
    </submittedName>
</protein>
<accession>X6N6A3</accession>
<reference evidence="1 2" key="1">
    <citation type="journal article" date="2013" name="Curr. Biol.">
        <title>The Genome of the Foraminiferan Reticulomyxa filosa.</title>
        <authorList>
            <person name="Glockner G."/>
            <person name="Hulsmann N."/>
            <person name="Schleicher M."/>
            <person name="Noegel A.A."/>
            <person name="Eichinger L."/>
            <person name="Gallinger C."/>
            <person name="Pawlowski J."/>
            <person name="Sierra R."/>
            <person name="Euteneuer U."/>
            <person name="Pillet L."/>
            <person name="Moustafa A."/>
            <person name="Platzer M."/>
            <person name="Groth M."/>
            <person name="Szafranski K."/>
            <person name="Schliwa M."/>
        </authorList>
    </citation>
    <scope>NUCLEOTIDE SEQUENCE [LARGE SCALE GENOMIC DNA]</scope>
</reference>
<dbReference type="EMBL" id="ASPP01011507">
    <property type="protein sequence ID" value="ETO21561.1"/>
    <property type="molecule type" value="Genomic_DNA"/>
</dbReference>
<name>X6N6A3_RETFI</name>
<dbReference type="Proteomes" id="UP000023152">
    <property type="component" value="Unassembled WGS sequence"/>
</dbReference>
<comment type="caution">
    <text evidence="1">The sequence shown here is derived from an EMBL/GenBank/DDBJ whole genome shotgun (WGS) entry which is preliminary data.</text>
</comment>
<dbReference type="OrthoDB" id="9990006at2759"/>
<proteinExistence type="predicted"/>
<dbReference type="AlphaFoldDB" id="X6N6A3"/>
<organism evidence="1 2">
    <name type="scientific">Reticulomyxa filosa</name>
    <dbReference type="NCBI Taxonomy" id="46433"/>
    <lineage>
        <taxon>Eukaryota</taxon>
        <taxon>Sar</taxon>
        <taxon>Rhizaria</taxon>
        <taxon>Retaria</taxon>
        <taxon>Foraminifera</taxon>
        <taxon>Monothalamids</taxon>
        <taxon>Reticulomyxidae</taxon>
        <taxon>Reticulomyxa</taxon>
    </lineage>
</organism>
<evidence type="ECO:0000313" key="1">
    <source>
        <dbReference type="EMBL" id="ETO21561.1"/>
    </source>
</evidence>